<dbReference type="PANTHER" id="PTHR11662:SF399">
    <property type="entry name" value="FI19708P1-RELATED"/>
    <property type="match status" value="1"/>
</dbReference>
<dbReference type="OrthoDB" id="2985014at2759"/>
<evidence type="ECO:0000256" key="19">
    <source>
        <dbReference type="ARBA" id="ARBA00051447"/>
    </source>
</evidence>
<evidence type="ECO:0000259" key="28">
    <source>
        <dbReference type="PROSITE" id="PS50850"/>
    </source>
</evidence>
<proteinExistence type="predicted"/>
<feature type="transmembrane region" description="Helical" evidence="27">
    <location>
        <begin position="171"/>
        <end position="193"/>
    </location>
</feature>
<evidence type="ECO:0000256" key="7">
    <source>
        <dbReference type="ARBA" id="ARBA00022692"/>
    </source>
</evidence>
<keyword evidence="11 27" id="KW-0472">Membrane</keyword>
<evidence type="ECO:0000256" key="11">
    <source>
        <dbReference type="ARBA" id="ARBA00023136"/>
    </source>
</evidence>
<name>A0A7M5U7X2_9CNID</name>
<feature type="transmembrane region" description="Helical" evidence="27">
    <location>
        <begin position="111"/>
        <end position="129"/>
    </location>
</feature>
<evidence type="ECO:0000256" key="10">
    <source>
        <dbReference type="ARBA" id="ARBA00023018"/>
    </source>
</evidence>
<dbReference type="CDD" id="cd17318">
    <property type="entry name" value="MFS_SLC17"/>
    <property type="match status" value="1"/>
</dbReference>
<dbReference type="Proteomes" id="UP000594262">
    <property type="component" value="Unplaced"/>
</dbReference>
<feature type="compositionally biased region" description="Basic and acidic residues" evidence="26">
    <location>
        <begin position="574"/>
        <end position="589"/>
    </location>
</feature>
<dbReference type="PROSITE" id="PS00217">
    <property type="entry name" value="SUGAR_TRANSPORT_2"/>
    <property type="match status" value="1"/>
</dbReference>
<feature type="domain" description="Major facilitator superfamily (MFS) profile" evidence="28">
    <location>
        <begin position="29"/>
        <end position="457"/>
    </location>
</feature>
<comment type="catalytic activity">
    <reaction evidence="15">
        <text>2 nitrate(out) + H(+)(out) = 2 nitrate(in) + H(+)(in)</text>
        <dbReference type="Rhea" id="RHEA:71539"/>
        <dbReference type="ChEBI" id="CHEBI:15378"/>
        <dbReference type="ChEBI" id="CHEBI:17632"/>
    </reaction>
    <physiologicalReaction direction="left-to-right" evidence="15">
        <dbReference type="Rhea" id="RHEA:71540"/>
    </physiologicalReaction>
</comment>
<keyword evidence="7 27" id="KW-0812">Transmembrane</keyword>
<dbReference type="FunFam" id="1.20.1250.20:FF:000067">
    <property type="entry name" value="sialin isoform X2"/>
    <property type="match status" value="1"/>
</dbReference>
<feature type="compositionally biased region" description="Low complexity" evidence="26">
    <location>
        <begin position="523"/>
        <end position="533"/>
    </location>
</feature>
<dbReference type="GO" id="GO:0005765">
    <property type="term" value="C:lysosomal membrane"/>
    <property type="evidence" value="ECO:0007669"/>
    <property type="project" value="UniProtKB-SubCell"/>
</dbReference>
<dbReference type="InterPro" id="IPR011701">
    <property type="entry name" value="MFS"/>
</dbReference>
<evidence type="ECO:0000256" key="23">
    <source>
        <dbReference type="ARBA" id="ARBA00080244"/>
    </source>
</evidence>
<evidence type="ECO:0000256" key="18">
    <source>
        <dbReference type="ARBA" id="ARBA00051403"/>
    </source>
</evidence>
<evidence type="ECO:0000256" key="3">
    <source>
        <dbReference type="ARBA" id="ARBA00004638"/>
    </source>
</evidence>
<sequence length="589" mass="63375">MSTQKQGDESADTSLDRLEKDVGFPKRYVLALMVFLGFSVLYALRVNLNVAIGAMCNNHTIYENGFYVNKVAEFDWDSKTQGMVLGSFYYGYIVLQIPGGWLATRIGGTRIFGAALFFASVLTLLTPMAARFSVYALIVLRVLEGIALGVLFPSNHAIWGQWAPPLERSRLFSITAAGCPVGTILTMPMTGLLTKYGFDGGWASVFYVFGAVGLLWSFVWWLVIHPAPETHPTISQAEKNYIMASLSNRKGEKAPPVPWLKIITSIPVWATIVANFTADWGLYTILICIPKFFQKVLNFDIATTGFLVSLPYLIKAIVGPSGGIIADMMIMNGFSVKNTRRLIFTIGCTTASIFIVGVGYAKSKAVAIGLLCTGVGITGLNATGYAVNILDIAPRFAGVIIGFSNVFGSMPGFISPMIVGYITTKNTAAEWQLVFWITAFVYAFGVVFFALTVSGDRQPWNDPEGEGKNSDTIESGDEPARSISPDPTSDAKLTDVRKLSSPGTEDKKTEPTKQSPQADKKSGSSSPKDGSSSPKEDAKNDGASSPKEGSASPKDGSASPKDGSTSPKDGSTSPKEETSAQPEDETKKE</sequence>
<keyword evidence="9 27" id="KW-1133">Transmembrane helix</keyword>
<comment type="catalytic activity">
    <reaction evidence="20">
        <text>D-glucuronate(out) + H(+)(out) = D-glucuronate(in) + H(+)(in)</text>
        <dbReference type="Rhea" id="RHEA:72591"/>
        <dbReference type="ChEBI" id="CHEBI:15378"/>
        <dbReference type="ChEBI" id="CHEBI:58720"/>
    </reaction>
    <physiologicalReaction direction="left-to-right" evidence="20">
        <dbReference type="Rhea" id="RHEA:72592"/>
    </physiologicalReaction>
</comment>
<keyword evidence="14" id="KW-0968">Cytoplasmic vesicle</keyword>
<dbReference type="GeneID" id="136801958"/>
<evidence type="ECO:0000256" key="8">
    <source>
        <dbReference type="ARBA" id="ARBA00022847"/>
    </source>
</evidence>
<dbReference type="GO" id="GO:0016323">
    <property type="term" value="C:basolateral plasma membrane"/>
    <property type="evidence" value="ECO:0007669"/>
    <property type="project" value="UniProtKB-SubCell"/>
</dbReference>
<dbReference type="InterPro" id="IPR036259">
    <property type="entry name" value="MFS_trans_sf"/>
</dbReference>
<feature type="transmembrane region" description="Helical" evidence="27">
    <location>
        <begin position="312"/>
        <end position="330"/>
    </location>
</feature>
<feature type="compositionally biased region" description="Basic and acidic residues" evidence="26">
    <location>
        <begin position="492"/>
        <end position="511"/>
    </location>
</feature>
<dbReference type="InterPro" id="IPR020846">
    <property type="entry name" value="MFS_dom"/>
</dbReference>
<evidence type="ECO:0000256" key="26">
    <source>
        <dbReference type="SAM" id="MobiDB-lite"/>
    </source>
</evidence>
<evidence type="ECO:0000256" key="27">
    <source>
        <dbReference type="SAM" id="Phobius"/>
    </source>
</evidence>
<protein>
    <recommendedName>
        <fullName evidence="22">Sialin</fullName>
    </recommendedName>
    <alternativeName>
        <fullName evidence="25">H(+)/nitrate cotransporter</fullName>
    </alternativeName>
    <alternativeName>
        <fullName evidence="23">H(+)/sialic acid cotransporter</fullName>
    </alternativeName>
    <alternativeName>
        <fullName evidence="24">Vesicular excitatory amino acid transporter</fullName>
    </alternativeName>
</protein>
<keyword evidence="12" id="KW-0325">Glycoprotein</keyword>
<dbReference type="AlphaFoldDB" id="A0A7M5U7X2"/>
<reference evidence="29" key="1">
    <citation type="submission" date="2021-01" db="UniProtKB">
        <authorList>
            <consortium name="EnsemblMetazoa"/>
        </authorList>
    </citation>
    <scope>IDENTIFICATION</scope>
</reference>
<dbReference type="GO" id="GO:0046942">
    <property type="term" value="P:carboxylic acid transport"/>
    <property type="evidence" value="ECO:0007669"/>
    <property type="project" value="UniProtKB-ARBA"/>
</dbReference>
<evidence type="ECO:0000256" key="15">
    <source>
        <dbReference type="ARBA" id="ARBA00050101"/>
    </source>
</evidence>
<comment type="catalytic activity">
    <reaction evidence="19">
        <text>L-glutamate(out) = L-glutamate(in)</text>
        <dbReference type="Rhea" id="RHEA:66336"/>
        <dbReference type="ChEBI" id="CHEBI:29985"/>
    </reaction>
    <physiologicalReaction direction="left-to-right" evidence="19">
        <dbReference type="Rhea" id="RHEA:66337"/>
    </physiologicalReaction>
</comment>
<evidence type="ECO:0000256" key="6">
    <source>
        <dbReference type="ARBA" id="ARBA00022475"/>
    </source>
</evidence>
<keyword evidence="13" id="KW-0458">Lysosome</keyword>
<keyword evidence="30" id="KW-1185">Reference proteome</keyword>
<evidence type="ECO:0000256" key="4">
    <source>
        <dbReference type="ARBA" id="ARBA00004656"/>
    </source>
</evidence>
<feature type="transmembrane region" description="Helical" evidence="27">
    <location>
        <begin position="83"/>
        <end position="104"/>
    </location>
</feature>
<dbReference type="Pfam" id="PF07690">
    <property type="entry name" value="MFS_1"/>
    <property type="match status" value="1"/>
</dbReference>
<evidence type="ECO:0000256" key="14">
    <source>
        <dbReference type="ARBA" id="ARBA00023329"/>
    </source>
</evidence>
<keyword evidence="6" id="KW-1003">Cell membrane</keyword>
<evidence type="ECO:0000256" key="17">
    <source>
        <dbReference type="ARBA" id="ARBA00050625"/>
    </source>
</evidence>
<evidence type="ECO:0000256" key="2">
    <source>
        <dbReference type="ARBA" id="ARBA00004554"/>
    </source>
</evidence>
<comment type="catalytic activity">
    <reaction evidence="16">
        <text>L-aspartate(out) = L-aspartate(in)</text>
        <dbReference type="Rhea" id="RHEA:66332"/>
        <dbReference type="ChEBI" id="CHEBI:29991"/>
    </reaction>
    <physiologicalReaction direction="left-to-right" evidence="16">
        <dbReference type="Rhea" id="RHEA:66333"/>
    </physiologicalReaction>
</comment>
<dbReference type="PROSITE" id="PS50850">
    <property type="entry name" value="MFS"/>
    <property type="match status" value="1"/>
</dbReference>
<keyword evidence="5" id="KW-0813">Transport</keyword>
<dbReference type="InterPro" id="IPR050382">
    <property type="entry name" value="MFS_Na/Anion_cotransporter"/>
</dbReference>
<dbReference type="InterPro" id="IPR005829">
    <property type="entry name" value="Sugar_transporter_CS"/>
</dbReference>
<organism evidence="29 30">
    <name type="scientific">Clytia hemisphaerica</name>
    <dbReference type="NCBI Taxonomy" id="252671"/>
    <lineage>
        <taxon>Eukaryota</taxon>
        <taxon>Metazoa</taxon>
        <taxon>Cnidaria</taxon>
        <taxon>Hydrozoa</taxon>
        <taxon>Hydroidolina</taxon>
        <taxon>Leptothecata</taxon>
        <taxon>Obeliida</taxon>
        <taxon>Clytiidae</taxon>
        <taxon>Clytia</taxon>
    </lineage>
</organism>
<dbReference type="Gene3D" id="1.20.1250.20">
    <property type="entry name" value="MFS general substrate transporter like domains"/>
    <property type="match status" value="2"/>
</dbReference>
<evidence type="ECO:0000256" key="16">
    <source>
        <dbReference type="ARBA" id="ARBA00050554"/>
    </source>
</evidence>
<comment type="catalytic activity">
    <reaction evidence="18">
        <text>N-acetyl-L-aspartyl-L-glutamate(out) = N-acetyl-L-aspartyl-L-glutamate(in)</text>
        <dbReference type="Rhea" id="RHEA:72599"/>
        <dbReference type="ChEBI" id="CHEBI:76931"/>
    </reaction>
    <physiologicalReaction direction="left-to-right" evidence="18">
        <dbReference type="Rhea" id="RHEA:72600"/>
    </physiologicalReaction>
</comment>
<dbReference type="PANTHER" id="PTHR11662">
    <property type="entry name" value="SOLUTE CARRIER FAMILY 17"/>
    <property type="match status" value="1"/>
</dbReference>
<feature type="compositionally biased region" description="Polar residues" evidence="26">
    <location>
        <begin position="562"/>
        <end position="573"/>
    </location>
</feature>
<feature type="transmembrane region" description="Helical" evidence="27">
    <location>
        <begin position="399"/>
        <end position="422"/>
    </location>
</feature>
<feature type="transmembrane region" description="Helical" evidence="27">
    <location>
        <begin position="27"/>
        <end position="44"/>
    </location>
</feature>
<comment type="function">
    <text evidence="21">Receptor for CM101, a polysaccharide produced by group B Streptococcus with antipathoangiogenic properties.</text>
</comment>
<dbReference type="EnsemblMetazoa" id="CLYHEMT007269.1">
    <property type="protein sequence ID" value="CLYHEMP007269.1"/>
    <property type="gene ID" value="CLYHEMG007269"/>
</dbReference>
<evidence type="ECO:0000256" key="25">
    <source>
        <dbReference type="ARBA" id="ARBA00081925"/>
    </source>
</evidence>
<feature type="transmembrane region" description="Helical" evidence="27">
    <location>
        <begin position="135"/>
        <end position="159"/>
    </location>
</feature>
<evidence type="ECO:0000256" key="12">
    <source>
        <dbReference type="ARBA" id="ARBA00023180"/>
    </source>
</evidence>
<feature type="transmembrane region" description="Helical" evidence="27">
    <location>
        <begin position="342"/>
        <end position="361"/>
    </location>
</feature>
<evidence type="ECO:0000256" key="1">
    <source>
        <dbReference type="ARBA" id="ARBA00004432"/>
    </source>
</evidence>
<feature type="region of interest" description="Disordered" evidence="26">
    <location>
        <begin position="458"/>
        <end position="589"/>
    </location>
</feature>
<comment type="subcellular location">
    <subcellularLocation>
        <location evidence="2">Basolateral cell membrane</location>
        <topology evidence="2">Multi-pass membrane protein</topology>
    </subcellularLocation>
    <subcellularLocation>
        <location evidence="3">Cytoplasmic vesicle</location>
        <location evidence="3">Secretory vesicle membrane</location>
        <topology evidence="3">Multi-pass membrane protein</topology>
    </subcellularLocation>
    <subcellularLocation>
        <location evidence="1">Cytoplasmic vesicle</location>
        <location evidence="1">Secretory vesicle</location>
        <location evidence="1">Synaptic vesicle membrane</location>
    </subcellularLocation>
    <subcellularLocation>
        <location evidence="4">Lysosome membrane</location>
    </subcellularLocation>
</comment>
<dbReference type="SUPFAM" id="SSF103473">
    <property type="entry name" value="MFS general substrate transporter"/>
    <property type="match status" value="1"/>
</dbReference>
<feature type="transmembrane region" description="Helical" evidence="27">
    <location>
        <begin position="367"/>
        <end position="387"/>
    </location>
</feature>
<evidence type="ECO:0000256" key="20">
    <source>
        <dbReference type="ARBA" id="ARBA00051612"/>
    </source>
</evidence>
<comment type="catalytic activity">
    <reaction evidence="17">
        <text>N-acetylneuraminate(in) + H(+)(in) = N-acetylneuraminate(out) + H(+)(out)</text>
        <dbReference type="Rhea" id="RHEA:28987"/>
        <dbReference type="ChEBI" id="CHEBI:15378"/>
        <dbReference type="ChEBI" id="CHEBI:35418"/>
    </reaction>
    <physiologicalReaction direction="right-to-left" evidence="17">
        <dbReference type="Rhea" id="RHEA:28989"/>
    </physiologicalReaction>
</comment>
<dbReference type="GO" id="GO:0006820">
    <property type="term" value="P:monoatomic anion transport"/>
    <property type="evidence" value="ECO:0007669"/>
    <property type="project" value="TreeGrafter"/>
</dbReference>
<keyword evidence="10" id="KW-0770">Synapse</keyword>
<dbReference type="RefSeq" id="XP_066914757.1">
    <property type="nucleotide sequence ID" value="XM_067058656.1"/>
</dbReference>
<keyword evidence="8" id="KW-0769">Symport</keyword>
<dbReference type="GO" id="GO:0030672">
    <property type="term" value="C:synaptic vesicle membrane"/>
    <property type="evidence" value="ECO:0007669"/>
    <property type="project" value="UniProtKB-SubCell"/>
</dbReference>
<evidence type="ECO:0000256" key="22">
    <source>
        <dbReference type="ARBA" id="ARBA00069713"/>
    </source>
</evidence>
<accession>A0A7M5U7X2</accession>
<feature type="transmembrane region" description="Helical" evidence="27">
    <location>
        <begin position="434"/>
        <end position="453"/>
    </location>
</feature>
<feature type="transmembrane region" description="Helical" evidence="27">
    <location>
        <begin position="205"/>
        <end position="224"/>
    </location>
</feature>
<evidence type="ECO:0000313" key="30">
    <source>
        <dbReference type="Proteomes" id="UP000594262"/>
    </source>
</evidence>
<evidence type="ECO:0000256" key="9">
    <source>
        <dbReference type="ARBA" id="ARBA00022989"/>
    </source>
</evidence>
<evidence type="ECO:0000313" key="29">
    <source>
        <dbReference type="EnsemblMetazoa" id="CLYHEMP007269.1"/>
    </source>
</evidence>
<evidence type="ECO:0000256" key="5">
    <source>
        <dbReference type="ARBA" id="ARBA00022448"/>
    </source>
</evidence>
<evidence type="ECO:0000256" key="13">
    <source>
        <dbReference type="ARBA" id="ARBA00023228"/>
    </source>
</evidence>
<dbReference type="GO" id="GO:0015293">
    <property type="term" value="F:symporter activity"/>
    <property type="evidence" value="ECO:0007669"/>
    <property type="project" value="UniProtKB-KW"/>
</dbReference>
<dbReference type="FunFam" id="1.20.1250.20:FF:000003">
    <property type="entry name" value="Solute carrier family 17 member 3"/>
    <property type="match status" value="1"/>
</dbReference>
<evidence type="ECO:0000256" key="21">
    <source>
        <dbReference type="ARBA" id="ARBA00056891"/>
    </source>
</evidence>
<evidence type="ECO:0000256" key="24">
    <source>
        <dbReference type="ARBA" id="ARBA00081195"/>
    </source>
</evidence>